<dbReference type="Proteomes" id="UP001066276">
    <property type="component" value="Chromosome 10"/>
</dbReference>
<comment type="caution">
    <text evidence="2">The sequence shown here is derived from an EMBL/GenBank/DDBJ whole genome shotgun (WGS) entry which is preliminary data.</text>
</comment>
<dbReference type="AlphaFoldDB" id="A0AAV7M391"/>
<evidence type="ECO:0000313" key="3">
    <source>
        <dbReference type="Proteomes" id="UP001066276"/>
    </source>
</evidence>
<reference evidence="2" key="1">
    <citation type="journal article" date="2022" name="bioRxiv">
        <title>Sequencing and chromosome-scale assembly of the giantPleurodeles waltlgenome.</title>
        <authorList>
            <person name="Brown T."/>
            <person name="Elewa A."/>
            <person name="Iarovenko S."/>
            <person name="Subramanian E."/>
            <person name="Araus A.J."/>
            <person name="Petzold A."/>
            <person name="Susuki M."/>
            <person name="Suzuki K.-i.T."/>
            <person name="Hayashi T."/>
            <person name="Toyoda A."/>
            <person name="Oliveira C."/>
            <person name="Osipova E."/>
            <person name="Leigh N.D."/>
            <person name="Simon A."/>
            <person name="Yun M.H."/>
        </authorList>
    </citation>
    <scope>NUCLEOTIDE SEQUENCE</scope>
    <source>
        <strain evidence="2">20211129_DDA</strain>
        <tissue evidence="2">Liver</tissue>
    </source>
</reference>
<sequence length="104" mass="11091">MSETAPPANSDMLPAAARRRRGRKVARSLHPRRGRGHGSSDFRACLGHQTPGAAAGVGTRARSLTRARLRGPRGTAGSKEPAPAREKLHERWISSVPPPLESAV</sequence>
<protein>
    <submittedName>
        <fullName evidence="2">Uncharacterized protein</fullName>
    </submittedName>
</protein>
<keyword evidence="3" id="KW-1185">Reference proteome</keyword>
<accession>A0AAV7M391</accession>
<feature type="compositionally biased region" description="Basic residues" evidence="1">
    <location>
        <begin position="17"/>
        <end position="36"/>
    </location>
</feature>
<feature type="compositionally biased region" description="Basic and acidic residues" evidence="1">
    <location>
        <begin position="82"/>
        <end position="92"/>
    </location>
</feature>
<evidence type="ECO:0000313" key="2">
    <source>
        <dbReference type="EMBL" id="KAJ1097927.1"/>
    </source>
</evidence>
<proteinExistence type="predicted"/>
<gene>
    <name evidence="2" type="ORF">NDU88_003043</name>
</gene>
<evidence type="ECO:0000256" key="1">
    <source>
        <dbReference type="SAM" id="MobiDB-lite"/>
    </source>
</evidence>
<feature type="region of interest" description="Disordered" evidence="1">
    <location>
        <begin position="1"/>
        <end position="104"/>
    </location>
</feature>
<name>A0AAV7M391_PLEWA</name>
<dbReference type="EMBL" id="JANPWB010000014">
    <property type="protein sequence ID" value="KAJ1097927.1"/>
    <property type="molecule type" value="Genomic_DNA"/>
</dbReference>
<organism evidence="2 3">
    <name type="scientific">Pleurodeles waltl</name>
    <name type="common">Iberian ribbed newt</name>
    <dbReference type="NCBI Taxonomy" id="8319"/>
    <lineage>
        <taxon>Eukaryota</taxon>
        <taxon>Metazoa</taxon>
        <taxon>Chordata</taxon>
        <taxon>Craniata</taxon>
        <taxon>Vertebrata</taxon>
        <taxon>Euteleostomi</taxon>
        <taxon>Amphibia</taxon>
        <taxon>Batrachia</taxon>
        <taxon>Caudata</taxon>
        <taxon>Salamandroidea</taxon>
        <taxon>Salamandridae</taxon>
        <taxon>Pleurodelinae</taxon>
        <taxon>Pleurodeles</taxon>
    </lineage>
</organism>